<keyword evidence="1" id="KW-0175">Coiled coil</keyword>
<evidence type="ECO:0000313" key="4">
    <source>
        <dbReference type="Proteomes" id="UP000032737"/>
    </source>
</evidence>
<protein>
    <recommendedName>
        <fullName evidence="2">DUF2357 domain-containing protein</fullName>
    </recommendedName>
</protein>
<dbReference type="InterPro" id="IPR018633">
    <property type="entry name" value="DUF2357"/>
</dbReference>
<feature type="coiled-coil region" evidence="1">
    <location>
        <begin position="618"/>
        <end position="663"/>
    </location>
</feature>
<reference evidence="3 4" key="1">
    <citation type="journal article" date="2013" name="J. Mol. Microbiol. Biotechnol.">
        <title>Analysis of the Complete Genomes of Acholeplasma brassicae , A. palmae and A. laidlawii and Their Comparison to the Obligate Parasites from ' Candidatus Phytoplasma'.</title>
        <authorList>
            <person name="Kube M."/>
            <person name="Siewert C."/>
            <person name="Migdoll A.M."/>
            <person name="Duduk B."/>
            <person name="Holz S."/>
            <person name="Rabus R."/>
            <person name="Seemuller E."/>
            <person name="Mitrovic J."/>
            <person name="Muller I."/>
            <person name="Buttner C."/>
            <person name="Reinhardt R."/>
        </authorList>
    </citation>
    <scope>NUCLEOTIDE SEQUENCE [LARGE SCALE GENOMIC DNA]</scope>
    <source>
        <strain evidence="4">0502</strain>
    </source>
</reference>
<dbReference type="OrthoDB" id="1766940at2"/>
<dbReference type="EMBL" id="FO681348">
    <property type="protein sequence ID" value="CCV65964.1"/>
    <property type="molecule type" value="Genomic_DNA"/>
</dbReference>
<evidence type="ECO:0000313" key="3">
    <source>
        <dbReference type="EMBL" id="CCV65964.1"/>
    </source>
</evidence>
<dbReference type="HOGENOM" id="CLU_463555_0_0_14"/>
<feature type="coiled-coil region" evidence="1">
    <location>
        <begin position="465"/>
        <end position="534"/>
    </location>
</feature>
<dbReference type="Pfam" id="PF09823">
    <property type="entry name" value="DUF2357"/>
    <property type="match status" value="1"/>
</dbReference>
<dbReference type="Proteomes" id="UP000032737">
    <property type="component" value="Chromosome"/>
</dbReference>
<keyword evidence="4" id="KW-1185">Reference proteome</keyword>
<proteinExistence type="predicted"/>
<gene>
    <name evidence="3" type="ORF">BN85309430</name>
</gene>
<dbReference type="KEGG" id="abra:BN85309430"/>
<sequence length="664" mass="79190">MKKPQDQLDLIYQNYIDLLTQVENDPFTTQFYKALKSGSNTVYQKNMSESKAFDETWIKTIESYFPSLDKITKNPKSSLKYDEEIVAIERAKKVNSQSIRHLASHTHMIKEVRRDGSVMPKKIMVQESDIDYGIYENRFIMTLIERLFHFVRSRLDTIKENFDSYEKKHFNYQSAFKLNQTNVDLSIDVTLKDELDNPELNEYNKKLLKRVEHLDKLVASLKGSQFMQLMEGQKKVIPPIIKTQIILKNVDFRNAYMLWLFLDRYNLVAYDVTVKEKDLTFDKAYLKDVERLAMTSFITITANQNKRKELYDEIELKAYRKKHFNVSTKHIDDVIEEPSGIELEDTNLNQYFLEQNKKLFKKDLDEQLEKSSTYEVGLKRAIRDLINITNGVYESHFQLDTETDVFRQLVKNDDPEVLLKELKEKQRIARIIRETKEVDYNNAIRLERSLLKEIEKNDQRLISSLSKRQEKSITEQKELERLKNERQMAKENDKLLAESLKYTSKMKEELQKERQQTEELLKKSVEERNHLENVKLLAEKEKLDKSYEEKLAKITSKFELEKKQQSQEVEKQIKAFKKEQADKLKEEKKRIKAYYMAELKQIKEEKRQKEAHIKVKLRAQHENNQVKLESKFEKLKERTLHKLEAEKTAYENVLKLKNQKEKEK</sequence>
<dbReference type="AlphaFoldDB" id="U4KT28"/>
<feature type="domain" description="DUF2357" evidence="2">
    <location>
        <begin position="12"/>
        <end position="166"/>
    </location>
</feature>
<dbReference type="RefSeq" id="WP_030004826.1">
    <property type="nucleotide sequence ID" value="NC_022549.1"/>
</dbReference>
<feature type="coiled-coil region" evidence="1">
    <location>
        <begin position="559"/>
        <end position="594"/>
    </location>
</feature>
<evidence type="ECO:0000259" key="2">
    <source>
        <dbReference type="Pfam" id="PF09823"/>
    </source>
</evidence>
<dbReference type="STRING" id="61635.BN85309430"/>
<evidence type="ECO:0000256" key="1">
    <source>
        <dbReference type="SAM" id="Coils"/>
    </source>
</evidence>
<name>U4KT28_9MOLU</name>
<accession>U4KT28</accession>
<organism evidence="3 4">
    <name type="scientific">Acholeplasma brassicae</name>
    <dbReference type="NCBI Taxonomy" id="61635"/>
    <lineage>
        <taxon>Bacteria</taxon>
        <taxon>Bacillati</taxon>
        <taxon>Mycoplasmatota</taxon>
        <taxon>Mollicutes</taxon>
        <taxon>Acholeplasmatales</taxon>
        <taxon>Acholeplasmataceae</taxon>
        <taxon>Acholeplasma</taxon>
    </lineage>
</organism>